<proteinExistence type="predicted"/>
<dbReference type="Proteomes" id="UP000070339">
    <property type="component" value="Unassembled WGS sequence"/>
</dbReference>
<dbReference type="PANTHER" id="PTHR45947:SF3">
    <property type="entry name" value="SULFOQUINOVOSYL TRANSFERASE SQD2"/>
    <property type="match status" value="1"/>
</dbReference>
<dbReference type="RefSeq" id="WP_061923915.1">
    <property type="nucleotide sequence ID" value="NZ_LTEB01000030.1"/>
</dbReference>
<dbReference type="EMBL" id="LTEB01000030">
    <property type="protein sequence ID" value="KXU17705.1"/>
    <property type="molecule type" value="Genomic_DNA"/>
</dbReference>
<evidence type="ECO:0000259" key="2">
    <source>
        <dbReference type="Pfam" id="PF00534"/>
    </source>
</evidence>
<protein>
    <submittedName>
        <fullName evidence="3">Glycosyl transferases group 1 family protein</fullName>
    </submittedName>
</protein>
<organism evidence="3 4">
    <name type="scientific">Corynebacterium simulans</name>
    <dbReference type="NCBI Taxonomy" id="146827"/>
    <lineage>
        <taxon>Bacteria</taxon>
        <taxon>Bacillati</taxon>
        <taxon>Actinomycetota</taxon>
        <taxon>Actinomycetes</taxon>
        <taxon>Mycobacteriales</taxon>
        <taxon>Corynebacteriaceae</taxon>
        <taxon>Corynebacterium</taxon>
    </lineage>
</organism>
<gene>
    <name evidence="3" type="ORF">WM41_1742</name>
</gene>
<comment type="caution">
    <text evidence="3">The sequence shown here is derived from an EMBL/GenBank/DDBJ whole genome shotgun (WGS) entry which is preliminary data.</text>
</comment>
<evidence type="ECO:0000313" key="4">
    <source>
        <dbReference type="Proteomes" id="UP000070339"/>
    </source>
</evidence>
<accession>A0ABR5V8I0</accession>
<dbReference type="Pfam" id="PF00534">
    <property type="entry name" value="Glycos_transf_1"/>
    <property type="match status" value="1"/>
</dbReference>
<keyword evidence="4" id="KW-1185">Reference proteome</keyword>
<reference evidence="3 4" key="1">
    <citation type="journal article" date="2016" name="Int. J. Syst. Evol. Microbiol.">
        <title>Resolving the Complexity of Human Skin Metagenomes Using Single-Molecule Sequencing.</title>
        <authorList>
            <consortium name="NISC Comparative Sequencing Program"/>
            <person name="Tsai Y.C."/>
            <person name="Conlan S."/>
            <person name="Deming C."/>
            <person name="Segre J.A."/>
            <person name="Kong H.H."/>
            <person name="Korlach J."/>
            <person name="Oh J."/>
        </authorList>
    </citation>
    <scope>NUCLEOTIDE SEQUENCE [LARGE SCALE GENOMIC DNA]</scope>
    <source>
        <strain evidence="3 4">1B08</strain>
    </source>
</reference>
<keyword evidence="1 3" id="KW-0808">Transferase</keyword>
<name>A0ABR5V8I0_9CORY</name>
<evidence type="ECO:0000256" key="1">
    <source>
        <dbReference type="ARBA" id="ARBA00022679"/>
    </source>
</evidence>
<dbReference type="Gene3D" id="3.40.50.2000">
    <property type="entry name" value="Glycogen Phosphorylase B"/>
    <property type="match status" value="2"/>
</dbReference>
<sequence length="453" mass="50176">MEILIVSQYWEPENGVPQRRWAWLTRELVEAGHSVFVIAPYPHYLNEGIASQKQSGGGVVNGAVLRQLWEFFSMPVEVEIGENGESIYRSRFIPAGHSISSRVLNQASVALGQLLAMRAVRRRAANAPFGVTIGTVPALPTAMVAYLISRYLKTKFAIDLRDAWPDLLKFSKSWNAGTGRKSLREKVLTKGPAQLLTALSGAMLNFCLRRADGIVVTSEYLEHELSRRFPKPRGNYATVRNAFPVESEVDHRPFEGVHDRPLRMLYAGTLGRAQNLRNAIDAVELLQAEGVAVHLKLVGGGAARDYLKARAEESPAMVEVLPRKSSDELLGEYQWADTALVHLTDWEPLDMAVPSKLYELLENGIYISAVVSGEPAELVRSLDSGVVVDPENPRALADAWRDLLSGEYPEHHPEKGREWVRTQREEAAPHELLKFLNEVCGESTGILPSGGNS</sequence>
<feature type="domain" description="Glycosyl transferase family 1" evidence="2">
    <location>
        <begin position="254"/>
        <end position="411"/>
    </location>
</feature>
<dbReference type="PANTHER" id="PTHR45947">
    <property type="entry name" value="SULFOQUINOVOSYL TRANSFERASE SQD2"/>
    <property type="match status" value="1"/>
</dbReference>
<dbReference type="InterPro" id="IPR050194">
    <property type="entry name" value="Glycosyltransferase_grp1"/>
</dbReference>
<evidence type="ECO:0000313" key="3">
    <source>
        <dbReference type="EMBL" id="KXU17705.1"/>
    </source>
</evidence>
<dbReference type="CDD" id="cd03794">
    <property type="entry name" value="GT4_WbuB-like"/>
    <property type="match status" value="1"/>
</dbReference>
<dbReference type="GO" id="GO:0016740">
    <property type="term" value="F:transferase activity"/>
    <property type="evidence" value="ECO:0007669"/>
    <property type="project" value="UniProtKB-KW"/>
</dbReference>
<dbReference type="InterPro" id="IPR001296">
    <property type="entry name" value="Glyco_trans_1"/>
</dbReference>
<dbReference type="SUPFAM" id="SSF53756">
    <property type="entry name" value="UDP-Glycosyltransferase/glycogen phosphorylase"/>
    <property type="match status" value="1"/>
</dbReference>